<dbReference type="Proteomes" id="UP000481153">
    <property type="component" value="Unassembled WGS sequence"/>
</dbReference>
<keyword evidence="1" id="KW-0472">Membrane</keyword>
<reference evidence="2 3" key="1">
    <citation type="submission" date="2019-07" db="EMBL/GenBank/DDBJ databases">
        <title>Genomics analysis of Aphanomyces spp. identifies a new class of oomycete effector associated with host adaptation.</title>
        <authorList>
            <person name="Gaulin E."/>
        </authorList>
    </citation>
    <scope>NUCLEOTIDE SEQUENCE [LARGE SCALE GENOMIC DNA]</scope>
    <source>
        <strain evidence="2 3">ATCC 201684</strain>
    </source>
</reference>
<gene>
    <name evidence="2" type="ORF">Ae201684_011748</name>
</gene>
<name>A0A6G0WTM4_9STRA</name>
<feature type="transmembrane region" description="Helical" evidence="1">
    <location>
        <begin position="47"/>
        <end position="66"/>
    </location>
</feature>
<organism evidence="2 3">
    <name type="scientific">Aphanomyces euteiches</name>
    <dbReference type="NCBI Taxonomy" id="100861"/>
    <lineage>
        <taxon>Eukaryota</taxon>
        <taxon>Sar</taxon>
        <taxon>Stramenopiles</taxon>
        <taxon>Oomycota</taxon>
        <taxon>Saprolegniomycetes</taxon>
        <taxon>Saprolegniales</taxon>
        <taxon>Verrucalvaceae</taxon>
        <taxon>Aphanomyces</taxon>
    </lineage>
</organism>
<keyword evidence="1" id="KW-0812">Transmembrane</keyword>
<evidence type="ECO:0000313" key="2">
    <source>
        <dbReference type="EMBL" id="KAF0730863.1"/>
    </source>
</evidence>
<dbReference type="AlphaFoldDB" id="A0A6G0WTM4"/>
<keyword evidence="3" id="KW-1185">Reference proteome</keyword>
<sequence>MCQHNRLLSLPYSQMRLWIVQGTEASQYTVWLASHIDESIETCWIKFVLRVILALYILYLLWTRYYCHYKTLLSNLRQLGFSPEYIRYEVVVGDPAYAILSDPVVSLPMVLDIWIGSGHVTLSLIRVTQFHDVSMYISGCMYLSRFVWFTYLGMRALSSLIKWRRWEASYAPVDPAFLAICTYLYNGPGMTLFCTTKMVLMFYDMALHFQPAYLENQAIEGISGMATSRALD</sequence>
<keyword evidence="1" id="KW-1133">Transmembrane helix</keyword>
<dbReference type="EMBL" id="VJMJ01000149">
    <property type="protein sequence ID" value="KAF0730863.1"/>
    <property type="molecule type" value="Genomic_DNA"/>
</dbReference>
<protein>
    <submittedName>
        <fullName evidence="2">Uncharacterized protein</fullName>
    </submittedName>
</protein>
<evidence type="ECO:0000313" key="3">
    <source>
        <dbReference type="Proteomes" id="UP000481153"/>
    </source>
</evidence>
<accession>A0A6G0WTM4</accession>
<dbReference type="VEuPathDB" id="FungiDB:AeMF1_003937"/>
<evidence type="ECO:0000256" key="1">
    <source>
        <dbReference type="SAM" id="Phobius"/>
    </source>
</evidence>
<comment type="caution">
    <text evidence="2">The sequence shown here is derived from an EMBL/GenBank/DDBJ whole genome shotgun (WGS) entry which is preliminary data.</text>
</comment>
<proteinExistence type="predicted"/>